<reference evidence="1" key="1">
    <citation type="submission" date="2022-11" db="EMBL/GenBank/DDBJ databases">
        <title>Complete genome sequence of Methanogenium organophilum DSM 3596.</title>
        <authorList>
            <person name="Chen S.-C."/>
            <person name="Lai S.-J."/>
            <person name="You Y.-T."/>
        </authorList>
    </citation>
    <scope>NUCLEOTIDE SEQUENCE</scope>
    <source>
        <strain evidence="1">DSM 3596</strain>
    </source>
</reference>
<keyword evidence="2" id="KW-1185">Reference proteome</keyword>
<dbReference type="InterPro" id="IPR036388">
    <property type="entry name" value="WH-like_DNA-bd_sf"/>
</dbReference>
<gene>
    <name evidence="1" type="ORF">OU421_10425</name>
</gene>
<dbReference type="AlphaFoldDB" id="A0A9X9S3H6"/>
<dbReference type="Gene3D" id="1.10.10.10">
    <property type="entry name" value="Winged helix-like DNA-binding domain superfamily/Winged helix DNA-binding domain"/>
    <property type="match status" value="1"/>
</dbReference>
<organism evidence="1 2">
    <name type="scientific">Methanogenium organophilum</name>
    <dbReference type="NCBI Taxonomy" id="2199"/>
    <lineage>
        <taxon>Archaea</taxon>
        <taxon>Methanobacteriati</taxon>
        <taxon>Methanobacteriota</taxon>
        <taxon>Stenosarchaea group</taxon>
        <taxon>Methanomicrobia</taxon>
        <taxon>Methanomicrobiales</taxon>
        <taxon>Methanomicrobiaceae</taxon>
        <taxon>Methanogenium</taxon>
    </lineage>
</organism>
<dbReference type="Proteomes" id="UP001163096">
    <property type="component" value="Chromosome"/>
</dbReference>
<sequence>MPAVNSVNKVRLPPSSQRVLTLLKDGEPRTFKQVTQEIEISPRTVRYAIKKLKENGLIIEKFNFRDARQVLYQTKDVLSSDEAPKATA</sequence>
<dbReference type="InterPro" id="IPR036390">
    <property type="entry name" value="WH_DNA-bd_sf"/>
</dbReference>
<evidence type="ECO:0000313" key="1">
    <source>
        <dbReference type="EMBL" id="WAI00823.1"/>
    </source>
</evidence>
<dbReference type="InterPro" id="IPR011991">
    <property type="entry name" value="ArsR-like_HTH"/>
</dbReference>
<proteinExistence type="predicted"/>
<evidence type="ECO:0000313" key="2">
    <source>
        <dbReference type="Proteomes" id="UP001163096"/>
    </source>
</evidence>
<dbReference type="SUPFAM" id="SSF46785">
    <property type="entry name" value="Winged helix' DNA-binding domain"/>
    <property type="match status" value="1"/>
</dbReference>
<dbReference type="CDD" id="cd00090">
    <property type="entry name" value="HTH_ARSR"/>
    <property type="match status" value="1"/>
</dbReference>
<protein>
    <submittedName>
        <fullName evidence="1">Winged helix-turn-helix domain-containing protein</fullName>
    </submittedName>
</protein>
<name>A0A9X9S3H6_METOG</name>
<dbReference type="RefSeq" id="WP_268186028.1">
    <property type="nucleotide sequence ID" value="NZ_CP113361.1"/>
</dbReference>
<dbReference type="KEGG" id="mou:OU421_10425"/>
<accession>A0A9X9S3H6</accession>
<dbReference type="Pfam" id="PF12840">
    <property type="entry name" value="HTH_20"/>
    <property type="match status" value="1"/>
</dbReference>
<dbReference type="EMBL" id="CP113361">
    <property type="protein sequence ID" value="WAI00823.1"/>
    <property type="molecule type" value="Genomic_DNA"/>
</dbReference>
<dbReference type="GeneID" id="76835521"/>